<comment type="caution">
    <text evidence="2">The sequence shown here is derived from an EMBL/GenBank/DDBJ whole genome shotgun (WGS) entry which is preliminary data.</text>
</comment>
<protein>
    <recommendedName>
        <fullName evidence="1">F-box domain-containing protein</fullName>
    </recommendedName>
</protein>
<evidence type="ECO:0000313" key="3">
    <source>
        <dbReference type="EMBL" id="CAF3947481.1"/>
    </source>
</evidence>
<dbReference type="GO" id="GO:0003676">
    <property type="term" value="F:nucleic acid binding"/>
    <property type="evidence" value="ECO:0007669"/>
    <property type="project" value="InterPro"/>
</dbReference>
<organism evidence="2 4">
    <name type="scientific">Rotaria sordida</name>
    <dbReference type="NCBI Taxonomy" id="392033"/>
    <lineage>
        <taxon>Eukaryota</taxon>
        <taxon>Metazoa</taxon>
        <taxon>Spiralia</taxon>
        <taxon>Gnathifera</taxon>
        <taxon>Rotifera</taxon>
        <taxon>Eurotatoria</taxon>
        <taxon>Bdelloidea</taxon>
        <taxon>Philodinida</taxon>
        <taxon>Philodinidae</taxon>
        <taxon>Rotaria</taxon>
    </lineage>
</organism>
<sequence length="603" mass="71590">MNQSKINLLNLPNEILFIILKKLNNVDVLYSLFDVDKQRLDILLQESIFTNTLNFVLTTLTDDILSLADPIIDQFCMNILPKIHYNVKSLTIDSIYMERILLTGNYPNLTELKLFNFNDKFVSHYFTVESSFRHIFQRQITDLILVFKDDFNEITIKRYTIDIYGYILKFFENLKHLSIIRSFPYYYLPLIFRNRPLTTFFSSTVSKLSIHVMYYDDFLALVDGHLKQLTTLIVVITDMKYDSSHIYNMDNLRNLKCFSLQCYGLSNEYDIQILPLFHYMSNLEELTLYLTIDSRTTFIDGNHIYNKILIHMPQLHTFNFCFCTDIRIDPLVNHLSKDDIQQTFINIKCQQQIECIVNYLDLTGTCHIFSLPFMFDDLGSIGNTFPSIIFNHVRKLWIYDKIPFNHEFFIRIAWSFPLLKELCVINDKPQSSILDTLNSNDNQLSSTIIEYPYLISLHISDCHIDYIEEFLNDTKIRLPHLMKLTVNYDKLIIVTENFTRDITRLNCTKVKKERITMDRFLYIKLTEQQLKPYIDTLYDDVDVIWQDDSDSKHRSQYVLNKINEIFNERVEPEEQAAKMTDIWPIENVWGYIKEKLEEDDSIM</sequence>
<evidence type="ECO:0000313" key="2">
    <source>
        <dbReference type="EMBL" id="CAF1190456.1"/>
    </source>
</evidence>
<dbReference type="InterPro" id="IPR001810">
    <property type="entry name" value="F-box_dom"/>
</dbReference>
<evidence type="ECO:0000259" key="1">
    <source>
        <dbReference type="PROSITE" id="PS50181"/>
    </source>
</evidence>
<dbReference type="AlphaFoldDB" id="A0A814VVB4"/>
<reference evidence="2" key="1">
    <citation type="submission" date="2021-02" db="EMBL/GenBank/DDBJ databases">
        <authorList>
            <person name="Nowell W R."/>
        </authorList>
    </citation>
    <scope>NUCLEOTIDE SEQUENCE</scope>
</reference>
<dbReference type="Gene3D" id="3.80.10.10">
    <property type="entry name" value="Ribonuclease Inhibitor"/>
    <property type="match status" value="1"/>
</dbReference>
<dbReference type="PROSITE" id="PS50181">
    <property type="entry name" value="FBOX"/>
    <property type="match status" value="1"/>
</dbReference>
<dbReference type="InterPro" id="IPR036397">
    <property type="entry name" value="RNaseH_sf"/>
</dbReference>
<dbReference type="EMBL" id="CAJOBE010004795">
    <property type="protein sequence ID" value="CAF3947481.1"/>
    <property type="molecule type" value="Genomic_DNA"/>
</dbReference>
<dbReference type="Gene3D" id="3.30.420.10">
    <property type="entry name" value="Ribonuclease H-like superfamily/Ribonuclease H"/>
    <property type="match status" value="1"/>
</dbReference>
<dbReference type="InterPro" id="IPR032675">
    <property type="entry name" value="LRR_dom_sf"/>
</dbReference>
<dbReference type="EMBL" id="CAJNOU010001345">
    <property type="protein sequence ID" value="CAF1190456.1"/>
    <property type="molecule type" value="Genomic_DNA"/>
</dbReference>
<proteinExistence type="predicted"/>
<dbReference type="Proteomes" id="UP000663889">
    <property type="component" value="Unassembled WGS sequence"/>
</dbReference>
<gene>
    <name evidence="3" type="ORF">FNK824_LOCUS23025</name>
    <name evidence="2" type="ORF">SEV965_LOCUS20561</name>
</gene>
<evidence type="ECO:0000313" key="4">
    <source>
        <dbReference type="Proteomes" id="UP000663889"/>
    </source>
</evidence>
<feature type="domain" description="F-box" evidence="1">
    <location>
        <begin position="5"/>
        <end position="52"/>
    </location>
</feature>
<accession>A0A814VVB4</accession>
<dbReference type="Proteomes" id="UP000663874">
    <property type="component" value="Unassembled WGS sequence"/>
</dbReference>
<name>A0A814VVB4_9BILA</name>